<dbReference type="Pfam" id="PF12796">
    <property type="entry name" value="Ank_2"/>
    <property type="match status" value="1"/>
</dbReference>
<dbReference type="SUPFAM" id="SSF48403">
    <property type="entry name" value="Ankyrin repeat"/>
    <property type="match status" value="1"/>
</dbReference>
<dbReference type="SUPFAM" id="SSF48452">
    <property type="entry name" value="TPR-like"/>
    <property type="match status" value="1"/>
</dbReference>
<evidence type="ECO:0000313" key="5">
    <source>
        <dbReference type="Proteomes" id="UP000004995"/>
    </source>
</evidence>
<dbReference type="PROSITE" id="PS50005">
    <property type="entry name" value="TPR"/>
    <property type="match status" value="1"/>
</dbReference>
<dbReference type="InterPro" id="IPR013105">
    <property type="entry name" value="TPR_2"/>
</dbReference>
<organism evidence="4 5">
    <name type="scientific">Setaria italica</name>
    <name type="common">Foxtail millet</name>
    <name type="synonym">Panicum italicum</name>
    <dbReference type="NCBI Taxonomy" id="4555"/>
    <lineage>
        <taxon>Eukaryota</taxon>
        <taxon>Viridiplantae</taxon>
        <taxon>Streptophyta</taxon>
        <taxon>Embryophyta</taxon>
        <taxon>Tracheophyta</taxon>
        <taxon>Spermatophyta</taxon>
        <taxon>Magnoliopsida</taxon>
        <taxon>Liliopsida</taxon>
        <taxon>Poales</taxon>
        <taxon>Poaceae</taxon>
        <taxon>PACMAD clade</taxon>
        <taxon>Panicoideae</taxon>
        <taxon>Panicodae</taxon>
        <taxon>Paniceae</taxon>
        <taxon>Cenchrinae</taxon>
        <taxon>Setaria</taxon>
    </lineage>
</organism>
<reference evidence="5" key="1">
    <citation type="journal article" date="2012" name="Nat. Biotechnol.">
        <title>Reference genome sequence of the model plant Setaria.</title>
        <authorList>
            <person name="Bennetzen J.L."/>
            <person name="Schmutz J."/>
            <person name="Wang H."/>
            <person name="Percifield R."/>
            <person name="Hawkins J."/>
            <person name="Pontaroli A.C."/>
            <person name="Estep M."/>
            <person name="Feng L."/>
            <person name="Vaughn J.N."/>
            <person name="Grimwood J."/>
            <person name="Jenkins J."/>
            <person name="Barry K."/>
            <person name="Lindquist E."/>
            <person name="Hellsten U."/>
            <person name="Deshpande S."/>
            <person name="Wang X."/>
            <person name="Wu X."/>
            <person name="Mitros T."/>
            <person name="Triplett J."/>
            <person name="Yang X."/>
            <person name="Ye C.Y."/>
            <person name="Mauro-Herrera M."/>
            <person name="Wang L."/>
            <person name="Li P."/>
            <person name="Sharma M."/>
            <person name="Sharma R."/>
            <person name="Ronald P.C."/>
            <person name="Panaud O."/>
            <person name="Kellogg E.A."/>
            <person name="Brutnell T.P."/>
            <person name="Doust A.N."/>
            <person name="Tuskan G.A."/>
            <person name="Rokhsar D."/>
            <person name="Devos K.M."/>
        </authorList>
    </citation>
    <scope>NUCLEOTIDE SEQUENCE [LARGE SCALE GENOMIC DNA]</scope>
    <source>
        <strain evidence="5">cv. Yugu1</strain>
    </source>
</reference>
<dbReference type="OMA" id="CCCERKI"/>
<protein>
    <submittedName>
        <fullName evidence="4">Uncharacterized protein</fullName>
    </submittedName>
</protein>
<keyword evidence="1" id="KW-0677">Repeat</keyword>
<dbReference type="SMART" id="SM00028">
    <property type="entry name" value="TPR"/>
    <property type="match status" value="2"/>
</dbReference>
<keyword evidence="5" id="KW-1185">Reference proteome</keyword>
<dbReference type="InterPro" id="IPR002110">
    <property type="entry name" value="Ankyrin_rpt"/>
</dbReference>
<dbReference type="STRING" id="4555.K3Z0L3"/>
<accession>K3Z0L3</accession>
<dbReference type="eggNOG" id="KOG0548">
    <property type="taxonomic scope" value="Eukaryota"/>
</dbReference>
<dbReference type="PANTHER" id="PTHR46224">
    <property type="entry name" value="ANKYRIN REPEAT FAMILY PROTEIN"/>
    <property type="match status" value="1"/>
</dbReference>
<dbReference type="Gene3D" id="1.25.40.20">
    <property type="entry name" value="Ankyrin repeat-containing domain"/>
    <property type="match status" value="1"/>
</dbReference>
<dbReference type="EMBL" id="AGNK02000326">
    <property type="status" value="NOT_ANNOTATED_CDS"/>
    <property type="molecule type" value="Genomic_DNA"/>
</dbReference>
<dbReference type="PANTHER" id="PTHR46224:SF20">
    <property type="entry name" value="OS02G0491900 PROTEIN"/>
    <property type="match status" value="1"/>
</dbReference>
<sequence length="223" mass="24258">AAADVQGVEKETPLMIAAADGLTDNLECLVQARADPNPLDCLGQTPLEIAARFSSRKDVEILFPVTSPIVGVSDWSVDGIIDYMKSVPLAKVDDVHNARLAGGKFQGREAVKNKDYLAATIIYTEAMDLDPDDATLFSNRSLCWFHLSEGKKALLDAQACRAMRSGWAEAFYREGAALMLLKDYEKACGAFLDALKLEPGNTKTKNSLREALESLKLSCAVKE</sequence>
<proteinExistence type="predicted"/>
<dbReference type="Pfam" id="PF07719">
    <property type="entry name" value="TPR_2"/>
    <property type="match status" value="1"/>
</dbReference>
<dbReference type="EnsemblPlants" id="KQL29695">
    <property type="protein sequence ID" value="KQL29695"/>
    <property type="gene ID" value="SETIT_020079mg"/>
</dbReference>
<dbReference type="eggNOG" id="KOG0504">
    <property type="taxonomic scope" value="Eukaryota"/>
</dbReference>
<evidence type="ECO:0000256" key="3">
    <source>
        <dbReference type="PROSITE-ProRule" id="PRU00339"/>
    </source>
</evidence>
<dbReference type="InterPro" id="IPR036770">
    <property type="entry name" value="Ankyrin_rpt-contain_sf"/>
</dbReference>
<dbReference type="Gramene" id="KQL29695">
    <property type="protein sequence ID" value="KQL29695"/>
    <property type="gene ID" value="SETIT_020079mg"/>
</dbReference>
<dbReference type="Proteomes" id="UP000004995">
    <property type="component" value="Unassembled WGS sequence"/>
</dbReference>
<dbReference type="InterPro" id="IPR019734">
    <property type="entry name" value="TPR_rpt"/>
</dbReference>
<name>K3Z0L3_SETIT</name>
<dbReference type="InParanoid" id="K3Z0L3"/>
<evidence type="ECO:0000313" key="4">
    <source>
        <dbReference type="EnsemblPlants" id="KQL29695"/>
    </source>
</evidence>
<dbReference type="HOGENOM" id="CLU_000134_44_1_1"/>
<dbReference type="Gene3D" id="1.25.40.10">
    <property type="entry name" value="Tetratricopeptide repeat domain"/>
    <property type="match status" value="1"/>
</dbReference>
<dbReference type="InterPro" id="IPR011990">
    <property type="entry name" value="TPR-like_helical_dom_sf"/>
</dbReference>
<evidence type="ECO:0000256" key="2">
    <source>
        <dbReference type="ARBA" id="ARBA00022803"/>
    </source>
</evidence>
<evidence type="ECO:0000256" key="1">
    <source>
        <dbReference type="ARBA" id="ARBA00022737"/>
    </source>
</evidence>
<feature type="repeat" description="TPR" evidence="3">
    <location>
        <begin position="168"/>
        <end position="201"/>
    </location>
</feature>
<reference evidence="4" key="2">
    <citation type="submission" date="2018-08" db="UniProtKB">
        <authorList>
            <consortium name="EnsemblPlants"/>
        </authorList>
    </citation>
    <scope>IDENTIFICATION</scope>
    <source>
        <strain evidence="4">Yugu1</strain>
    </source>
</reference>
<dbReference type="AlphaFoldDB" id="K3Z0L3"/>
<dbReference type="InterPro" id="IPR051616">
    <property type="entry name" value="Cul2-RING_E3_ligase_SR"/>
</dbReference>
<keyword evidence="2 3" id="KW-0802">TPR repeat</keyword>